<organism evidence="2 3">
    <name type="scientific">Aquincola agrisoli</name>
    <dbReference type="NCBI Taxonomy" id="3119538"/>
    <lineage>
        <taxon>Bacteria</taxon>
        <taxon>Pseudomonadati</taxon>
        <taxon>Pseudomonadota</taxon>
        <taxon>Betaproteobacteria</taxon>
        <taxon>Burkholderiales</taxon>
        <taxon>Sphaerotilaceae</taxon>
        <taxon>Aquincola</taxon>
    </lineage>
</organism>
<proteinExistence type="predicted"/>
<dbReference type="NCBIfam" id="NF033429">
    <property type="entry name" value="ImuA_translesion"/>
    <property type="match status" value="1"/>
</dbReference>
<feature type="chain" id="PRO_5043701473" evidence="1">
    <location>
        <begin position="18"/>
        <end position="264"/>
    </location>
</feature>
<feature type="signal peptide" evidence="1">
    <location>
        <begin position="1"/>
        <end position="17"/>
    </location>
</feature>
<name>A0AAW9QAX6_9BURK</name>
<dbReference type="InterPro" id="IPR047610">
    <property type="entry name" value="ImuA_translesion"/>
</dbReference>
<dbReference type="AlphaFoldDB" id="A0AAW9QAX6"/>
<protein>
    <submittedName>
        <fullName evidence="2">Translesion DNA synthesis-associated protein ImuA</fullName>
    </submittedName>
</protein>
<dbReference type="EMBL" id="JAZIBG010000051">
    <property type="protein sequence ID" value="MEF7616961.1"/>
    <property type="molecule type" value="Genomic_DNA"/>
</dbReference>
<comment type="caution">
    <text evidence="2">The sequence shown here is derived from an EMBL/GenBank/DDBJ whole genome shotgun (WGS) entry which is preliminary data.</text>
</comment>
<evidence type="ECO:0000313" key="3">
    <source>
        <dbReference type="Proteomes" id="UP001336250"/>
    </source>
</evidence>
<keyword evidence="1" id="KW-0732">Signal</keyword>
<dbReference type="InterPro" id="IPR027417">
    <property type="entry name" value="P-loop_NTPase"/>
</dbReference>
<dbReference type="Gene3D" id="3.40.50.300">
    <property type="entry name" value="P-loop containing nucleotide triphosphate hydrolases"/>
    <property type="match status" value="1"/>
</dbReference>
<reference evidence="2 3" key="1">
    <citation type="submission" date="2024-02" db="EMBL/GenBank/DDBJ databases">
        <title>Genome sequence of Aquincola sp. MAHUQ-54.</title>
        <authorList>
            <person name="Huq M.A."/>
        </authorList>
    </citation>
    <scope>NUCLEOTIDE SEQUENCE [LARGE SCALE GENOMIC DNA]</scope>
    <source>
        <strain evidence="2 3">MAHUQ-54</strain>
    </source>
</reference>
<dbReference type="Proteomes" id="UP001336250">
    <property type="component" value="Unassembled WGS sequence"/>
</dbReference>
<dbReference type="RefSeq" id="WP_332292594.1">
    <property type="nucleotide sequence ID" value="NZ_JAZIBG010000051.1"/>
</dbReference>
<dbReference type="SUPFAM" id="SSF52540">
    <property type="entry name" value="P-loop containing nucleoside triphosphate hydrolases"/>
    <property type="match status" value="1"/>
</dbReference>
<evidence type="ECO:0000313" key="2">
    <source>
        <dbReference type="EMBL" id="MEF7616961.1"/>
    </source>
</evidence>
<evidence type="ECO:0000256" key="1">
    <source>
        <dbReference type="SAM" id="SignalP"/>
    </source>
</evidence>
<keyword evidence="3" id="KW-1185">Reference proteome</keyword>
<accession>A0AAW9QAX6</accession>
<sequence>MSAAVLAAAPATTPALSASPLPAHVATAMWRASELGSATGDVVPSGFTALDAELPGGGWPCRAVSEILAPQPGVLEYRLLGGALRHAVAAGRTVVLIGPPGTPHLPGLRHAGLDERHVVWIRADAPSERLWCTELLVKSGACGAVVAWLPQARPEQVRRLQVCAQSCDAPTFLLRPLAARHEPSAAPLRVLATVGLDWELHLQILKRRGGTHDGVLTVPSIPGGLAAVLTPRLLQPSRLIERVERNVDAVGRPAPARRSHSTAH</sequence>
<gene>
    <name evidence="2" type="primary">imuA</name>
    <name evidence="2" type="ORF">V4F39_23810</name>
</gene>